<dbReference type="EMBL" id="ATDL01000021">
    <property type="protein sequence ID" value="ERJ57878.1"/>
    <property type="molecule type" value="Genomic_DNA"/>
</dbReference>
<accession>U2J5V9</accession>
<evidence type="ECO:0000313" key="3">
    <source>
        <dbReference type="Proteomes" id="UP000016584"/>
    </source>
</evidence>
<proteinExistence type="predicted"/>
<keyword evidence="3" id="KW-1185">Reference proteome</keyword>
<name>U2J5V9_9SPHI</name>
<comment type="caution">
    <text evidence="2">The sequence shown here is derived from an EMBL/GenBank/DDBJ whole genome shotgun (WGS) entry which is preliminary data.</text>
</comment>
<dbReference type="RefSeq" id="WP_021069469.1">
    <property type="nucleotide sequence ID" value="NZ_ATDL01000007.1"/>
</dbReference>
<dbReference type="EMBL" id="ATDL01000007">
    <property type="protein sequence ID" value="ERJ60329.1"/>
    <property type="molecule type" value="Genomic_DNA"/>
</dbReference>
<evidence type="ECO:0000313" key="1">
    <source>
        <dbReference type="EMBL" id="ERJ57878.1"/>
    </source>
</evidence>
<dbReference type="Proteomes" id="UP000016584">
    <property type="component" value="Unassembled WGS sequence"/>
</dbReference>
<reference evidence="2 3" key="1">
    <citation type="journal article" date="2013" name="Genome Announc.">
        <title>The Draft Genome Sequence of Sphingomonas paucimobilis Strain HER1398 (Proteobacteria), Host to the Giant PAU Phage, Indicates That It Is a Member of the Genus Sphingobacterium (Bacteroidetes).</title>
        <authorList>
            <person name="White R.A.III."/>
            <person name="Suttle C.A."/>
        </authorList>
    </citation>
    <scope>NUCLEOTIDE SEQUENCE [LARGE SCALE GENOMIC DNA]</scope>
    <source>
        <strain evidence="2 3">HER1398</strain>
    </source>
</reference>
<organism evidence="2 3">
    <name type="scientific">Sphingobacterium paucimobilis HER1398</name>
    <dbReference type="NCBI Taxonomy" id="1346330"/>
    <lineage>
        <taxon>Bacteria</taxon>
        <taxon>Pseudomonadati</taxon>
        <taxon>Bacteroidota</taxon>
        <taxon>Sphingobacteriia</taxon>
        <taxon>Sphingobacteriales</taxon>
        <taxon>Sphingobacteriaceae</taxon>
        <taxon>Sphingobacterium</taxon>
    </lineage>
</organism>
<protein>
    <recommendedName>
        <fullName evidence="4">HTH cro/C1-type domain-containing protein</fullName>
    </recommendedName>
</protein>
<dbReference type="PATRIC" id="fig|1346330.5.peg.1292"/>
<dbReference type="OrthoDB" id="713115at2"/>
<evidence type="ECO:0000313" key="2">
    <source>
        <dbReference type="EMBL" id="ERJ60329.1"/>
    </source>
</evidence>
<evidence type="ECO:0008006" key="4">
    <source>
        <dbReference type="Google" id="ProtNLM"/>
    </source>
</evidence>
<gene>
    <name evidence="1" type="ORF">M472_03770</name>
    <name evidence="2" type="ORF">M472_16340</name>
</gene>
<sequence length="111" mass="12509">MTLGKFIQERVRLKGITDKAVAEALHISARSVPNIYSAKEIPTSRVALLSVLLNEDIYYNYYKNMETVAPVVSAQVQDLLQKIKTLENSIFDKERLIQSQAALIESLQANK</sequence>
<dbReference type="AlphaFoldDB" id="U2J5V9"/>